<dbReference type="eggNOG" id="ENOG5031FTR">
    <property type="taxonomic scope" value="Bacteria"/>
</dbReference>
<sequence>MHVAGVDRIRRKQAAHRRKRPWESIIDDRWIVWWHEVDGVTWHVHDNEAAALDSAYRALHSDRRVGDPVIERPNRTLVLGSEFAAYVRAREDAEGRTAIRGTHRVEIRYPLGVDRWISQGWTSERLARANYDEALEHFRPDRVRLTKRDP</sequence>
<accession>A0A098BN04</accession>
<name>A0A098BN04_9NOCA</name>
<dbReference type="Proteomes" id="UP000042997">
    <property type="component" value="Unassembled WGS sequence"/>
</dbReference>
<gene>
    <name evidence="1" type="ORF">RHRU231_450263</name>
</gene>
<evidence type="ECO:0000313" key="1">
    <source>
        <dbReference type="EMBL" id="CDZ89096.1"/>
    </source>
</evidence>
<dbReference type="EMBL" id="CCSD01000056">
    <property type="protein sequence ID" value="CDZ89096.1"/>
    <property type="molecule type" value="Genomic_DNA"/>
</dbReference>
<dbReference type="AlphaFoldDB" id="A0A098BN04"/>
<organism evidence="1 2">
    <name type="scientific">Rhodococcus ruber</name>
    <dbReference type="NCBI Taxonomy" id="1830"/>
    <lineage>
        <taxon>Bacteria</taxon>
        <taxon>Bacillati</taxon>
        <taxon>Actinomycetota</taxon>
        <taxon>Actinomycetes</taxon>
        <taxon>Mycobacteriales</taxon>
        <taxon>Nocardiaceae</taxon>
        <taxon>Rhodococcus</taxon>
    </lineage>
</organism>
<evidence type="ECO:0000313" key="2">
    <source>
        <dbReference type="Proteomes" id="UP000042997"/>
    </source>
</evidence>
<proteinExistence type="predicted"/>
<protein>
    <submittedName>
        <fullName evidence="1">Uncharacterized protein</fullName>
    </submittedName>
</protein>
<dbReference type="RefSeq" id="WP_230831626.1">
    <property type="nucleotide sequence ID" value="NZ_CP194414.1"/>
</dbReference>
<reference evidence="1 2" key="1">
    <citation type="journal article" date="2014" name="Genome Announc.">
        <title>Draft Genome Sequence of Propane- and Butane-Oxidizing Actinobacterium Rhodococcus ruber IEGM 231.</title>
        <authorList>
            <person name="Ivshina I.B."/>
            <person name="Kuyukina M.S."/>
            <person name="Krivoruchko A.V."/>
            <person name="Barbe V."/>
            <person name="Fischer C."/>
        </authorList>
    </citation>
    <scope>NUCLEOTIDE SEQUENCE [LARGE SCALE GENOMIC DNA]</scope>
</reference>